<dbReference type="InterPro" id="IPR023214">
    <property type="entry name" value="HAD_sf"/>
</dbReference>
<protein>
    <submittedName>
        <fullName evidence="2">Uncharacterized protein</fullName>
    </submittedName>
</protein>
<dbReference type="EMBL" id="UINC01057401">
    <property type="protein sequence ID" value="SVB78492.1"/>
    <property type="molecule type" value="Genomic_DNA"/>
</dbReference>
<accession>A0A382GUC9</accession>
<dbReference type="InterPro" id="IPR036412">
    <property type="entry name" value="HAD-like_sf"/>
</dbReference>
<feature type="region of interest" description="Disordered" evidence="1">
    <location>
        <begin position="254"/>
        <end position="289"/>
    </location>
</feature>
<evidence type="ECO:0000313" key="2">
    <source>
        <dbReference type="EMBL" id="SVB78492.1"/>
    </source>
</evidence>
<gene>
    <name evidence="2" type="ORF">METZ01_LOCUS231346</name>
</gene>
<dbReference type="AlphaFoldDB" id="A0A382GUC9"/>
<evidence type="ECO:0000256" key="1">
    <source>
        <dbReference type="SAM" id="MobiDB-lite"/>
    </source>
</evidence>
<dbReference type="Gene3D" id="3.40.50.1000">
    <property type="entry name" value="HAD superfamily/HAD-like"/>
    <property type="match status" value="1"/>
</dbReference>
<sequence length="318" mass="36356">TTGQGKVWQFDVPDNLQEGDIDDVNKGSKIYVDMDGVLVDFFEAWTKLMGVKTWRDITNINVGLDKIRSTKDFWLNLKPTPNAKNLLDVIRKIKGSYNILSAPMADDHRVEPSKKEWVKVHLKDFPPDEVIITTNKKAYAVQRDGTPNILIDDFGQNVAKWEDAGGIGFKHKDHKFERTAKNLQQHFKEAIVIDEGKLKMHYSDFKDFVADKVKEPQKGFGRKEYDPRLLAKIYELLSGKDVSYDGKNYTIHDVEHSPRAHARKGRNPATERSLSKGEEKSKERIVKGMKKDKKGFSKRYGDDAKAVMYATATKLAKR</sequence>
<name>A0A382GUC9_9ZZZZ</name>
<reference evidence="2" key="1">
    <citation type="submission" date="2018-05" db="EMBL/GenBank/DDBJ databases">
        <authorList>
            <person name="Lanie J.A."/>
            <person name="Ng W.-L."/>
            <person name="Kazmierczak K.M."/>
            <person name="Andrzejewski T.M."/>
            <person name="Davidsen T.M."/>
            <person name="Wayne K.J."/>
            <person name="Tettelin H."/>
            <person name="Glass J.I."/>
            <person name="Rusch D."/>
            <person name="Podicherti R."/>
            <person name="Tsui H.-C.T."/>
            <person name="Winkler M.E."/>
        </authorList>
    </citation>
    <scope>NUCLEOTIDE SEQUENCE</scope>
</reference>
<organism evidence="2">
    <name type="scientific">marine metagenome</name>
    <dbReference type="NCBI Taxonomy" id="408172"/>
    <lineage>
        <taxon>unclassified sequences</taxon>
        <taxon>metagenomes</taxon>
        <taxon>ecological metagenomes</taxon>
    </lineage>
</organism>
<feature type="non-terminal residue" evidence="2">
    <location>
        <position position="1"/>
    </location>
</feature>
<dbReference type="SUPFAM" id="SSF56784">
    <property type="entry name" value="HAD-like"/>
    <property type="match status" value="1"/>
</dbReference>
<proteinExistence type="predicted"/>
<feature type="compositionally biased region" description="Basic and acidic residues" evidence="1">
    <location>
        <begin position="273"/>
        <end position="286"/>
    </location>
</feature>